<gene>
    <name evidence="3" type="ORF">ACFFVI_08730</name>
</gene>
<feature type="transmembrane region" description="Helical" evidence="2">
    <location>
        <begin position="94"/>
        <end position="115"/>
    </location>
</feature>
<sequence>MGEPDGAVDRRAELLGAALGGDLDEQERRELDELLRTDPSAAADLAELGAVLDRLPPRGSGWIDTTPPATVPPVTFPPPAPARRPSHHRGRWRLALAAALLLGAGFGGGILTAALGDRPVEGPPGTLGAVETLTVSGAPEGVRASTAVVAHTWGTETVLDVSGLAVGEVFTVDVVGTDGRTETAGSFLGSTVPVECRMNAALLREDVTEIQIRDLAGDVVFRSALPPVSGTRA</sequence>
<dbReference type="EMBL" id="JBHMDM010000004">
    <property type="protein sequence ID" value="MFB9377053.1"/>
    <property type="molecule type" value="Genomic_DNA"/>
</dbReference>
<keyword evidence="2" id="KW-1133">Transmembrane helix</keyword>
<dbReference type="Proteomes" id="UP001589748">
    <property type="component" value="Unassembled WGS sequence"/>
</dbReference>
<organism evidence="3 4">
    <name type="scientific">Kineococcus gynurae</name>
    <dbReference type="NCBI Taxonomy" id="452979"/>
    <lineage>
        <taxon>Bacteria</taxon>
        <taxon>Bacillati</taxon>
        <taxon>Actinomycetota</taxon>
        <taxon>Actinomycetes</taxon>
        <taxon>Kineosporiales</taxon>
        <taxon>Kineosporiaceae</taxon>
        <taxon>Kineococcus</taxon>
    </lineage>
</organism>
<keyword evidence="2" id="KW-0812">Transmembrane</keyword>
<protein>
    <recommendedName>
        <fullName evidence="5">Anti-sigma factor</fullName>
    </recommendedName>
</protein>
<comment type="caution">
    <text evidence="3">The sequence shown here is derived from an EMBL/GenBank/DDBJ whole genome shotgun (WGS) entry which is preliminary data.</text>
</comment>
<accession>A0ABV5LSJ5</accession>
<reference evidence="3 4" key="1">
    <citation type="submission" date="2024-09" db="EMBL/GenBank/DDBJ databases">
        <authorList>
            <person name="Sun Q."/>
            <person name="Mori K."/>
        </authorList>
    </citation>
    <scope>NUCLEOTIDE SEQUENCE [LARGE SCALE GENOMIC DNA]</scope>
    <source>
        <strain evidence="3 4">TISTR 1856</strain>
    </source>
</reference>
<evidence type="ECO:0000313" key="4">
    <source>
        <dbReference type="Proteomes" id="UP001589748"/>
    </source>
</evidence>
<proteinExistence type="predicted"/>
<keyword evidence="4" id="KW-1185">Reference proteome</keyword>
<evidence type="ECO:0000313" key="3">
    <source>
        <dbReference type="EMBL" id="MFB9377053.1"/>
    </source>
</evidence>
<name>A0ABV5LSJ5_9ACTN</name>
<evidence type="ECO:0000256" key="2">
    <source>
        <dbReference type="SAM" id="Phobius"/>
    </source>
</evidence>
<feature type="compositionally biased region" description="Pro residues" evidence="1">
    <location>
        <begin position="69"/>
        <end position="82"/>
    </location>
</feature>
<keyword evidence="2" id="KW-0472">Membrane</keyword>
<evidence type="ECO:0008006" key="5">
    <source>
        <dbReference type="Google" id="ProtNLM"/>
    </source>
</evidence>
<feature type="region of interest" description="Disordered" evidence="1">
    <location>
        <begin position="65"/>
        <end position="86"/>
    </location>
</feature>
<dbReference type="RefSeq" id="WP_380135237.1">
    <property type="nucleotide sequence ID" value="NZ_JBHLUI010000003.1"/>
</dbReference>
<evidence type="ECO:0000256" key="1">
    <source>
        <dbReference type="SAM" id="MobiDB-lite"/>
    </source>
</evidence>